<comment type="caution">
    <text evidence="4">The sequence shown here is derived from an EMBL/GenBank/DDBJ whole genome shotgun (WGS) entry which is preliminary data.</text>
</comment>
<feature type="domain" description="Glycosyltransferase 2-like" evidence="3">
    <location>
        <begin position="12"/>
        <end position="141"/>
    </location>
</feature>
<keyword evidence="2" id="KW-0808">Transferase</keyword>
<proteinExistence type="predicted"/>
<dbReference type="EMBL" id="JADIMK010000040">
    <property type="protein sequence ID" value="MBO8455556.1"/>
    <property type="molecule type" value="Genomic_DNA"/>
</dbReference>
<name>A0A9D9HKM7_9BACT</name>
<dbReference type="InterPro" id="IPR001173">
    <property type="entry name" value="Glyco_trans_2-like"/>
</dbReference>
<dbReference type="CDD" id="cd00761">
    <property type="entry name" value="Glyco_tranf_GTA_type"/>
    <property type="match status" value="1"/>
</dbReference>
<evidence type="ECO:0000313" key="4">
    <source>
        <dbReference type="EMBL" id="MBO8455556.1"/>
    </source>
</evidence>
<sequence>MEDTKTEKPAVSVIVPIYNSASTLSRCLESLVSQSFRDFELILVDDGSTDSSLAICREYAGNDSRIKVFTQANSGVSAARNLGLSNAHGDYVAFCDSDDMVREYWLSSMMAVSGKAGLVVCGYDMYRPETDSWSIRSLGHTEIFTDDDELMETLLREQLLQYVWNKLFSMNVIRENSLRFEESFSIFEDEYFVLGYIRHIRSVICIPEHGYRYWLPKDFIRKYDFGIDAFMKVVEMIYSIVGDTPGKLHLPSVVYWYKVALSRYSVCHTYRQTKEYIVFARKLAVTFHDGPINHLTLRFMPLRLLYFMLKLSAAGISSGK</sequence>
<dbReference type="PANTHER" id="PTHR22916">
    <property type="entry name" value="GLYCOSYLTRANSFERASE"/>
    <property type="match status" value="1"/>
</dbReference>
<evidence type="ECO:0000259" key="3">
    <source>
        <dbReference type="Pfam" id="PF00535"/>
    </source>
</evidence>
<dbReference type="Gene3D" id="3.90.550.10">
    <property type="entry name" value="Spore Coat Polysaccharide Biosynthesis Protein SpsA, Chain A"/>
    <property type="match status" value="1"/>
</dbReference>
<evidence type="ECO:0000256" key="1">
    <source>
        <dbReference type="ARBA" id="ARBA00022676"/>
    </source>
</evidence>
<dbReference type="Pfam" id="PF00535">
    <property type="entry name" value="Glycos_transf_2"/>
    <property type="match status" value="1"/>
</dbReference>
<reference evidence="4" key="1">
    <citation type="submission" date="2020-10" db="EMBL/GenBank/DDBJ databases">
        <authorList>
            <person name="Gilroy R."/>
        </authorList>
    </citation>
    <scope>NUCLEOTIDE SEQUENCE</scope>
    <source>
        <strain evidence="4">B1-3475</strain>
    </source>
</reference>
<dbReference type="SUPFAM" id="SSF53448">
    <property type="entry name" value="Nucleotide-diphospho-sugar transferases"/>
    <property type="match status" value="1"/>
</dbReference>
<protein>
    <submittedName>
        <fullName evidence="4">Glycosyltransferase</fullName>
    </submittedName>
</protein>
<evidence type="ECO:0000313" key="5">
    <source>
        <dbReference type="Proteomes" id="UP000823617"/>
    </source>
</evidence>
<dbReference type="AlphaFoldDB" id="A0A9D9HKM7"/>
<dbReference type="PANTHER" id="PTHR22916:SF51">
    <property type="entry name" value="GLYCOSYLTRANSFERASE EPSH-RELATED"/>
    <property type="match status" value="1"/>
</dbReference>
<dbReference type="InterPro" id="IPR029044">
    <property type="entry name" value="Nucleotide-diphossugar_trans"/>
</dbReference>
<dbReference type="GO" id="GO:0016758">
    <property type="term" value="F:hexosyltransferase activity"/>
    <property type="evidence" value="ECO:0007669"/>
    <property type="project" value="UniProtKB-ARBA"/>
</dbReference>
<gene>
    <name evidence="4" type="ORF">IAC08_04025</name>
</gene>
<reference evidence="4" key="2">
    <citation type="journal article" date="2021" name="PeerJ">
        <title>Extensive microbial diversity within the chicken gut microbiome revealed by metagenomics and culture.</title>
        <authorList>
            <person name="Gilroy R."/>
            <person name="Ravi A."/>
            <person name="Getino M."/>
            <person name="Pursley I."/>
            <person name="Horton D.L."/>
            <person name="Alikhan N.F."/>
            <person name="Baker D."/>
            <person name="Gharbi K."/>
            <person name="Hall N."/>
            <person name="Watson M."/>
            <person name="Adriaenssens E.M."/>
            <person name="Foster-Nyarko E."/>
            <person name="Jarju S."/>
            <person name="Secka A."/>
            <person name="Antonio M."/>
            <person name="Oren A."/>
            <person name="Chaudhuri R.R."/>
            <person name="La Ragione R."/>
            <person name="Hildebrand F."/>
            <person name="Pallen M.J."/>
        </authorList>
    </citation>
    <scope>NUCLEOTIDE SEQUENCE</scope>
    <source>
        <strain evidence="4">B1-3475</strain>
    </source>
</reference>
<accession>A0A9D9HKM7</accession>
<dbReference type="Proteomes" id="UP000823617">
    <property type="component" value="Unassembled WGS sequence"/>
</dbReference>
<organism evidence="4 5">
    <name type="scientific">Candidatus Cryptobacteroides intestinigallinarum</name>
    <dbReference type="NCBI Taxonomy" id="2840767"/>
    <lineage>
        <taxon>Bacteria</taxon>
        <taxon>Pseudomonadati</taxon>
        <taxon>Bacteroidota</taxon>
        <taxon>Bacteroidia</taxon>
        <taxon>Bacteroidales</taxon>
        <taxon>Candidatus Cryptobacteroides</taxon>
    </lineage>
</organism>
<keyword evidence="1" id="KW-0328">Glycosyltransferase</keyword>
<evidence type="ECO:0000256" key="2">
    <source>
        <dbReference type="ARBA" id="ARBA00022679"/>
    </source>
</evidence>